<dbReference type="PANTHER" id="PTHR32332">
    <property type="entry name" value="2-NITROPROPANE DIOXYGENASE"/>
    <property type="match status" value="1"/>
</dbReference>
<sequence length="332" mass="35762">MTNKLCKLLGIHSPIIQEPIHTLTNGKFISAVSEAGFLGFLGINAGYHVNTSADATTSASASDSTTVGDPNNYAILDTMTERNLMNEQINAALERTFRPFGVEIASAKQSPTEDPIADSLVALMRKRRITIAYFEGFGHLISTAWLKVLKDNGIRIIERINSVEEAVEEQEKGVDVLLAGQELIPAIRAKIPTAILVARGVVTAAEVKQAFAAGADGISNRLLFYTSEEALTAEAIKQQYVEATKDKLVSFKLPFGTVYSLPGKLPDNLATSTSSPAELWEQANRYQGLINGFVKGDLEAGWTDTEADVDVVTKIAPVEQQLAEVLAAIPEG</sequence>
<name>A0A916QKA5_9LACO</name>
<dbReference type="RefSeq" id="WP_212781165.1">
    <property type="nucleotide sequence ID" value="NZ_BMAY01000011.1"/>
</dbReference>
<reference evidence="1" key="1">
    <citation type="submission" date="2020-08" db="EMBL/GenBank/DDBJ databases">
        <title>Taxonomic study for Lactobacillus species isolated from hardwood bark.</title>
        <authorList>
            <person name="Tohno M."/>
            <person name="Tanizawa Y."/>
        </authorList>
    </citation>
    <scope>NUCLEOTIDE SEQUENCE</scope>
    <source>
        <strain evidence="1">B40</strain>
    </source>
</reference>
<evidence type="ECO:0000313" key="1">
    <source>
        <dbReference type="EMBL" id="GFZ27477.1"/>
    </source>
</evidence>
<organism evidence="1 2">
    <name type="scientific">Lactobacillus corticis</name>
    <dbReference type="NCBI Taxonomy" id="2201249"/>
    <lineage>
        <taxon>Bacteria</taxon>
        <taxon>Bacillati</taxon>
        <taxon>Bacillota</taxon>
        <taxon>Bacilli</taxon>
        <taxon>Lactobacillales</taxon>
        <taxon>Lactobacillaceae</taxon>
        <taxon>Lactobacillus</taxon>
    </lineage>
</organism>
<proteinExistence type="predicted"/>
<dbReference type="Pfam" id="PF03060">
    <property type="entry name" value="NMO"/>
    <property type="match status" value="1"/>
</dbReference>
<dbReference type="PANTHER" id="PTHR32332:SF20">
    <property type="entry name" value="2-NITROPROPANE DIOXYGENASE-LIKE PROTEIN"/>
    <property type="match status" value="1"/>
</dbReference>
<dbReference type="InterPro" id="IPR013785">
    <property type="entry name" value="Aldolase_TIM"/>
</dbReference>
<keyword evidence="2" id="KW-1185">Reference proteome</keyword>
<dbReference type="Proteomes" id="UP000677218">
    <property type="component" value="Unassembled WGS sequence"/>
</dbReference>
<gene>
    <name evidence="1" type="ORF">LCB40_13570</name>
</gene>
<evidence type="ECO:0008006" key="3">
    <source>
        <dbReference type="Google" id="ProtNLM"/>
    </source>
</evidence>
<dbReference type="SUPFAM" id="SSF51412">
    <property type="entry name" value="Inosine monophosphate dehydrogenase (IMPDH)"/>
    <property type="match status" value="1"/>
</dbReference>
<dbReference type="Gene3D" id="3.20.20.70">
    <property type="entry name" value="Aldolase class I"/>
    <property type="match status" value="1"/>
</dbReference>
<accession>A0A916QKA5</accession>
<dbReference type="EMBL" id="BMAY01000011">
    <property type="protein sequence ID" value="GFZ27477.1"/>
    <property type="molecule type" value="Genomic_DNA"/>
</dbReference>
<evidence type="ECO:0000313" key="2">
    <source>
        <dbReference type="Proteomes" id="UP000677218"/>
    </source>
</evidence>
<protein>
    <recommendedName>
        <fullName evidence="3">Nitronate monooxygenase domain-containing protein</fullName>
    </recommendedName>
</protein>
<dbReference type="AlphaFoldDB" id="A0A916QKA5"/>
<comment type="caution">
    <text evidence="1">The sequence shown here is derived from an EMBL/GenBank/DDBJ whole genome shotgun (WGS) entry which is preliminary data.</text>
</comment>